<evidence type="ECO:0000256" key="1">
    <source>
        <dbReference type="SAM" id="MobiDB-lite"/>
    </source>
</evidence>
<organism evidence="3 4">
    <name type="scientific">Gossypium hirsutum</name>
    <name type="common">Upland cotton</name>
    <name type="synonym">Gossypium mexicanum</name>
    <dbReference type="NCBI Taxonomy" id="3635"/>
    <lineage>
        <taxon>Eukaryota</taxon>
        <taxon>Viridiplantae</taxon>
        <taxon>Streptophyta</taxon>
        <taxon>Embryophyta</taxon>
        <taxon>Tracheophyta</taxon>
        <taxon>Spermatophyta</taxon>
        <taxon>Magnoliopsida</taxon>
        <taxon>eudicotyledons</taxon>
        <taxon>Gunneridae</taxon>
        <taxon>Pentapetalae</taxon>
        <taxon>rosids</taxon>
        <taxon>malvids</taxon>
        <taxon>Malvales</taxon>
        <taxon>Malvaceae</taxon>
        <taxon>Malvoideae</taxon>
        <taxon>Gossypium</taxon>
    </lineage>
</organism>
<dbReference type="InterPro" id="IPR005162">
    <property type="entry name" value="Retrotrans_gag_dom"/>
</dbReference>
<evidence type="ECO:0000259" key="2">
    <source>
        <dbReference type="Pfam" id="PF03732"/>
    </source>
</evidence>
<feature type="compositionally biased region" description="Polar residues" evidence="1">
    <location>
        <begin position="18"/>
        <end position="32"/>
    </location>
</feature>
<dbReference type="Proteomes" id="UP000818029">
    <property type="component" value="Chromosome D07"/>
</dbReference>
<evidence type="ECO:0000313" key="4">
    <source>
        <dbReference type="RefSeq" id="XP_016747447.1"/>
    </source>
</evidence>
<dbReference type="KEGG" id="ghi:107956239"/>
<name>A0A1U8P8A7_GOSHI</name>
<dbReference type="PaxDb" id="3635-A0A1U8P8A7"/>
<proteinExistence type="predicted"/>
<dbReference type="RefSeq" id="XP_016747447.1">
    <property type="nucleotide sequence ID" value="XM_016891958.1"/>
</dbReference>
<reference evidence="3" key="1">
    <citation type="journal article" date="2020" name="Nat. Genet.">
        <title>Genomic diversifications of five Gossypium allopolyploid species and their impact on cotton improvement.</title>
        <authorList>
            <person name="Chen Z.J."/>
            <person name="Sreedasyam A."/>
            <person name="Ando A."/>
            <person name="Song Q."/>
            <person name="De Santiago L.M."/>
            <person name="Hulse-Kemp A.M."/>
            <person name="Ding M."/>
            <person name="Ye W."/>
            <person name="Kirkbride R.C."/>
            <person name="Jenkins J."/>
            <person name="Plott C."/>
            <person name="Lovell J."/>
            <person name="Lin Y.M."/>
            <person name="Vaughn R."/>
            <person name="Liu B."/>
            <person name="Simpson S."/>
            <person name="Scheffler B.E."/>
            <person name="Wen L."/>
            <person name="Saski C.A."/>
            <person name="Grover C.E."/>
            <person name="Hu G."/>
            <person name="Conover J.L."/>
            <person name="Carlson J.W."/>
            <person name="Shu S."/>
            <person name="Boston L.B."/>
            <person name="Williams M."/>
            <person name="Peterson D.G."/>
            <person name="McGee K."/>
            <person name="Jones D.C."/>
            <person name="Wendel J.F."/>
            <person name="Stelly D.M."/>
            <person name="Grimwood J."/>
            <person name="Schmutz J."/>
        </authorList>
    </citation>
    <scope>NUCLEOTIDE SEQUENCE [LARGE SCALE GENOMIC DNA]</scope>
    <source>
        <strain evidence="3">cv. TM-1</strain>
    </source>
</reference>
<accession>A0A1U8P8A7</accession>
<reference evidence="4" key="2">
    <citation type="submission" date="2025-08" db="UniProtKB">
        <authorList>
            <consortium name="RefSeq"/>
        </authorList>
    </citation>
    <scope>IDENTIFICATION</scope>
</reference>
<protein>
    <recommendedName>
        <fullName evidence="2">Retrotransposon gag domain-containing protein</fullName>
    </recommendedName>
</protein>
<feature type="domain" description="Retrotransposon gag" evidence="2">
    <location>
        <begin position="111"/>
        <end position="178"/>
    </location>
</feature>
<dbReference type="AlphaFoldDB" id="A0A1U8P8A7"/>
<sequence length="181" mass="20283">MSARVTRRRGTRGRDTSETPVSPATETGSQDQAARDDALSQAMLRILGRVTGPNTGAGGRRSITERLRSNGAELFGGIAGVAPNVAEYWIKATKRIMDDLDYTSEQKLKGVVSLLRDNAYQWWLTVKGGTKPDRLTWEFFKTTFQGKYVGASYVNARRREFLNLILGDRPMAEYEAEFLRE</sequence>
<dbReference type="PANTHER" id="PTHR34482:SF36">
    <property type="entry name" value="RETROTRANSPOSON GAG DOMAIN-CONTAINING PROTEIN"/>
    <property type="match status" value="1"/>
</dbReference>
<feature type="compositionally biased region" description="Basic residues" evidence="1">
    <location>
        <begin position="1"/>
        <end position="11"/>
    </location>
</feature>
<dbReference type="GeneID" id="107956239"/>
<feature type="region of interest" description="Disordered" evidence="1">
    <location>
        <begin position="1"/>
        <end position="35"/>
    </location>
</feature>
<dbReference type="OrthoDB" id="2272416at2759"/>
<keyword evidence="3" id="KW-1185">Reference proteome</keyword>
<evidence type="ECO:0000313" key="3">
    <source>
        <dbReference type="Proteomes" id="UP000818029"/>
    </source>
</evidence>
<dbReference type="PANTHER" id="PTHR34482">
    <property type="entry name" value="DNA DAMAGE-INDUCIBLE PROTEIN 1-LIKE"/>
    <property type="match status" value="1"/>
</dbReference>
<dbReference type="Pfam" id="PF03732">
    <property type="entry name" value="Retrotrans_gag"/>
    <property type="match status" value="1"/>
</dbReference>
<gene>
    <name evidence="4" type="primary">LOC107956239</name>
</gene>